<keyword evidence="2" id="KW-1133">Transmembrane helix</keyword>
<name>A0A2A6E3N5_9BACL</name>
<dbReference type="EMBL" id="MOXJ01000003">
    <property type="protein sequence ID" value="PDO11377.1"/>
    <property type="molecule type" value="Genomic_DNA"/>
</dbReference>
<accession>A0A2A6E3N5</accession>
<evidence type="ECO:0008006" key="6">
    <source>
        <dbReference type="Google" id="ProtNLM"/>
    </source>
</evidence>
<evidence type="ECO:0000313" key="5">
    <source>
        <dbReference type="Proteomes" id="UP000243688"/>
    </source>
</evidence>
<proteinExistence type="predicted"/>
<gene>
    <name evidence="4" type="ORF">BLM47_02665</name>
</gene>
<organism evidence="4 5">
    <name type="scientific">Candidatus Reconcilbacillus cellulovorans</name>
    <dbReference type="NCBI Taxonomy" id="1906605"/>
    <lineage>
        <taxon>Bacteria</taxon>
        <taxon>Bacillati</taxon>
        <taxon>Bacillota</taxon>
        <taxon>Bacilli</taxon>
        <taxon>Bacillales</taxon>
        <taxon>Paenibacillaceae</taxon>
        <taxon>Candidatus Reconcilbacillus</taxon>
    </lineage>
</organism>
<comment type="caution">
    <text evidence="4">The sequence shown here is derived from an EMBL/GenBank/DDBJ whole genome shotgun (WGS) entry which is preliminary data.</text>
</comment>
<protein>
    <recommendedName>
        <fullName evidence="6">Gram-positive cocci surface proteins LPxTG domain-containing protein</fullName>
    </recommendedName>
</protein>
<evidence type="ECO:0000256" key="3">
    <source>
        <dbReference type="SAM" id="SignalP"/>
    </source>
</evidence>
<feature type="signal peptide" evidence="3">
    <location>
        <begin position="1"/>
        <end position="18"/>
    </location>
</feature>
<sequence>MVVLAASFIVAAPSPAGAYSYGDPDKEDVAETYKLIEAELAENDWDAALAAYQVRRAEIESHFGKDVALTLDANFRDKNKALVLQNYRYILYMNLDRRFTYAEQNINNYAQASLLLAKAKGTFDVLKPYLEIRIPNQIQEIRDHFDKAYESLGNPGLFNLGKKPVDVEAYRRHTSAILTTLKPLFAYTPATGAAGASPGRAASPAPSSTPAPSARPTAAGSPSSPNDASPTSPASAADAASPSPGSGATPSPAAAVASPDAAALGTGSAEAPPEPSQKAPEPGVSAEHAPMQRTDRTNPFVTAGAIVGLLLVASGVVWWTKRQAKG</sequence>
<feature type="chain" id="PRO_5012472918" description="Gram-positive cocci surface proteins LPxTG domain-containing protein" evidence="3">
    <location>
        <begin position="19"/>
        <end position="326"/>
    </location>
</feature>
<dbReference type="AlphaFoldDB" id="A0A2A6E3N5"/>
<evidence type="ECO:0000256" key="1">
    <source>
        <dbReference type="SAM" id="MobiDB-lite"/>
    </source>
</evidence>
<keyword evidence="2" id="KW-0812">Transmembrane</keyword>
<keyword evidence="2" id="KW-0472">Membrane</keyword>
<feature type="region of interest" description="Disordered" evidence="1">
    <location>
        <begin position="193"/>
        <end position="294"/>
    </location>
</feature>
<feature type="transmembrane region" description="Helical" evidence="2">
    <location>
        <begin position="300"/>
        <end position="320"/>
    </location>
</feature>
<evidence type="ECO:0000256" key="2">
    <source>
        <dbReference type="SAM" id="Phobius"/>
    </source>
</evidence>
<feature type="compositionally biased region" description="Low complexity" evidence="1">
    <location>
        <begin position="193"/>
        <end position="263"/>
    </location>
</feature>
<dbReference type="Proteomes" id="UP000243688">
    <property type="component" value="Unassembled WGS sequence"/>
</dbReference>
<evidence type="ECO:0000313" key="4">
    <source>
        <dbReference type="EMBL" id="PDO11377.1"/>
    </source>
</evidence>
<keyword evidence="3" id="KW-0732">Signal</keyword>
<reference evidence="4 5" key="1">
    <citation type="submission" date="2016-12" db="EMBL/GenBank/DDBJ databases">
        <title>Candidatus Reconcilibacillus cellulovorans genome.</title>
        <authorList>
            <person name="Kolinko S."/>
            <person name="Wu Y.-W."/>
            <person name="Tachea F."/>
            <person name="Denzel E."/>
            <person name="Hiras J."/>
            <person name="Baecker N."/>
            <person name="Chan L.J."/>
            <person name="Eichorst S.A."/>
            <person name="Frey D."/>
            <person name="Adams P.D."/>
            <person name="Pray T."/>
            <person name="Tanjore D."/>
            <person name="Petzold C.J."/>
            <person name="Gladden J.M."/>
            <person name="Simmons B.A."/>
            <person name="Singer S.W."/>
        </authorList>
    </citation>
    <scope>NUCLEOTIDE SEQUENCE [LARGE SCALE GENOMIC DNA]</scope>
    <source>
        <strain evidence="4">JTherm</strain>
    </source>
</reference>